<dbReference type="PANTHER" id="PTHR37943:SF1">
    <property type="entry name" value="PROTEIN VES"/>
    <property type="match status" value="1"/>
</dbReference>
<dbReference type="InterPro" id="IPR010282">
    <property type="entry name" value="Uncharacterised_HutD/Ves"/>
</dbReference>
<dbReference type="SUPFAM" id="SSF51182">
    <property type="entry name" value="RmlC-like cupins"/>
    <property type="match status" value="1"/>
</dbReference>
<dbReference type="InterPro" id="IPR011051">
    <property type="entry name" value="RmlC_Cupin_sf"/>
</dbReference>
<dbReference type="RefSeq" id="WP_278503175.1">
    <property type="nucleotide sequence ID" value="NZ_CP122438.1"/>
</dbReference>
<evidence type="ECO:0000313" key="2">
    <source>
        <dbReference type="Proteomes" id="UP000551563"/>
    </source>
</evidence>
<protein>
    <submittedName>
        <fullName evidence="1">HutD family protein</fullName>
    </submittedName>
</protein>
<dbReference type="EMBL" id="DUMN01000666">
    <property type="protein sequence ID" value="HHV70525.1"/>
    <property type="molecule type" value="Genomic_DNA"/>
</dbReference>
<comment type="caution">
    <text evidence="1">The sequence shown here is derived from an EMBL/GenBank/DDBJ whole genome shotgun (WGS) entry which is preliminary data.</text>
</comment>
<dbReference type="CDD" id="cd20293">
    <property type="entry name" value="cupin_HutD_N"/>
    <property type="match status" value="1"/>
</dbReference>
<dbReference type="PANTHER" id="PTHR37943">
    <property type="entry name" value="PROTEIN VES"/>
    <property type="match status" value="1"/>
</dbReference>
<accession>A0A7V6PGP2</accession>
<dbReference type="Gene3D" id="2.60.120.10">
    <property type="entry name" value="Jelly Rolls"/>
    <property type="match status" value="2"/>
</dbReference>
<proteinExistence type="predicted"/>
<dbReference type="InterPro" id="IPR014710">
    <property type="entry name" value="RmlC-like_jellyroll"/>
</dbReference>
<name>A0A7V6PGP2_9HYPH</name>
<dbReference type="Proteomes" id="UP000551563">
    <property type="component" value="Unassembled WGS sequence"/>
</dbReference>
<gene>
    <name evidence="1" type="ORF">GXX48_23295</name>
</gene>
<dbReference type="AlphaFoldDB" id="A0A7V6PGP2"/>
<reference evidence="1 2" key="1">
    <citation type="journal article" date="2020" name="Biotechnol. Biofuels">
        <title>New insights from the biogas microbiome by comprehensive genome-resolved metagenomics of nearly 1600 species originating from multiple anaerobic digesters.</title>
        <authorList>
            <person name="Campanaro S."/>
            <person name="Treu L."/>
            <person name="Rodriguez-R L.M."/>
            <person name="Kovalovszki A."/>
            <person name="Ziels R.M."/>
            <person name="Maus I."/>
            <person name="Zhu X."/>
            <person name="Kougias P.G."/>
            <person name="Basile A."/>
            <person name="Luo G."/>
            <person name="Schluter A."/>
            <person name="Konstantinidis K.T."/>
            <person name="Angelidaki I."/>
        </authorList>
    </citation>
    <scope>NUCLEOTIDE SEQUENCE [LARGE SCALE GENOMIC DNA]</scope>
    <source>
        <strain evidence="1">AS04akNAM_66</strain>
    </source>
</reference>
<sequence length="209" mass="22132">MALTILKAENHRRMPWKNGGGVTVEIAIHPQGASVDDFDWRVSMATVASDGPFSVFPGIDRTLSVLEGDGILLNVEGEETKLTRESVPLAFAADARSSARLIGSAITDLNVMTRRGRLAHKVRRLPVDGTTLTVADGNPALLFCSEGQLDLNSGSGAVRLEKLDCAVFAGSNAEPLTIKGKGTAFLISIVAVRPEPSAAGRQAARKIFP</sequence>
<organism evidence="1 2">
    <name type="scientific">Brucella intermedia</name>
    <dbReference type="NCBI Taxonomy" id="94625"/>
    <lineage>
        <taxon>Bacteria</taxon>
        <taxon>Pseudomonadati</taxon>
        <taxon>Pseudomonadota</taxon>
        <taxon>Alphaproteobacteria</taxon>
        <taxon>Hyphomicrobiales</taxon>
        <taxon>Brucellaceae</taxon>
        <taxon>Brucella/Ochrobactrum group</taxon>
        <taxon>Brucella</taxon>
    </lineage>
</organism>
<evidence type="ECO:0000313" key="1">
    <source>
        <dbReference type="EMBL" id="HHV70525.1"/>
    </source>
</evidence>
<dbReference type="Pfam" id="PF05962">
    <property type="entry name" value="HutD"/>
    <property type="match status" value="1"/>
</dbReference>